<dbReference type="RefSeq" id="WP_078346899.1">
    <property type="nucleotide sequence ID" value="NZ_MBTF01000003.1"/>
</dbReference>
<sequence length="341" mass="38340">MSKIDINNTINTFAELGKRLANPDEALMGIINTERQYNAWFTPESVLSAVKATGEMLNSTDLSQWLAKYNITEAKGKRIGLVLAGNIPLVGFHDVLCVLVSGNHALIKASSQDARLIKYVLNLLVEVDSSYADKSSFVERLVDFDAIIATGSNNTSRYFEYYFGKVPNIIRKNRNSIALLTGNESTEELHALGNDIFDYFGLGCRNVSKLLVPAGYNFNSFFEAIEDFHPIINHHKYNNNYDYNKSIYLVNGDQHLDNGFLMLKQDERLTSPLAVLFYDIYESLDSAQETLLQQSEQLQCIVTTAAIKTQNQQVPFGQSQHPQLWDYADGVDTMEFLSTLS</sequence>
<dbReference type="GO" id="GO:0008218">
    <property type="term" value="P:bioluminescence"/>
    <property type="evidence" value="ECO:0007669"/>
    <property type="project" value="InterPro"/>
</dbReference>
<reference evidence="2 3" key="1">
    <citation type="submission" date="2016-07" db="EMBL/GenBank/DDBJ databases">
        <title>Genomic analysis of zinc-resistant bacterium Mucilaginibacter pedocola TBZ30.</title>
        <authorList>
            <person name="Huang J."/>
            <person name="Tang J."/>
        </authorList>
    </citation>
    <scope>NUCLEOTIDE SEQUENCE [LARGE SCALE GENOMIC DNA]</scope>
    <source>
        <strain evidence="2 3">TBZ30</strain>
    </source>
</reference>
<dbReference type="EMBL" id="MBTF01000003">
    <property type="protein sequence ID" value="OOQ61071.1"/>
    <property type="molecule type" value="Genomic_DNA"/>
</dbReference>
<accession>A0A1S9PJC9</accession>
<protein>
    <submittedName>
        <fullName evidence="2">Acyl-CoA reductase</fullName>
    </submittedName>
</protein>
<dbReference type="AlphaFoldDB" id="A0A1S9PJC9"/>
<dbReference type="STRING" id="1792845.BC343_21730"/>
<keyword evidence="3" id="KW-1185">Reference proteome</keyword>
<gene>
    <name evidence="2" type="ORF">BC343_21730</name>
</gene>
<dbReference type="InterPro" id="IPR008670">
    <property type="entry name" value="CoA_reduct_LuxC"/>
</dbReference>
<keyword evidence="1" id="KW-0521">NADP</keyword>
<organism evidence="2 3">
    <name type="scientific">Mucilaginibacter pedocola</name>
    <dbReference type="NCBI Taxonomy" id="1792845"/>
    <lineage>
        <taxon>Bacteria</taxon>
        <taxon>Pseudomonadati</taxon>
        <taxon>Bacteroidota</taxon>
        <taxon>Sphingobacteriia</taxon>
        <taxon>Sphingobacteriales</taxon>
        <taxon>Sphingobacteriaceae</taxon>
        <taxon>Mucilaginibacter</taxon>
    </lineage>
</organism>
<name>A0A1S9PJC9_9SPHI</name>
<proteinExistence type="predicted"/>
<evidence type="ECO:0000313" key="2">
    <source>
        <dbReference type="EMBL" id="OOQ61071.1"/>
    </source>
</evidence>
<dbReference type="Proteomes" id="UP000189739">
    <property type="component" value="Unassembled WGS sequence"/>
</dbReference>
<dbReference type="InterPro" id="IPR016161">
    <property type="entry name" value="Ald_DH/histidinol_DH"/>
</dbReference>
<dbReference type="GO" id="GO:0003995">
    <property type="term" value="F:acyl-CoA dehydrogenase activity"/>
    <property type="evidence" value="ECO:0007669"/>
    <property type="project" value="InterPro"/>
</dbReference>
<evidence type="ECO:0000256" key="1">
    <source>
        <dbReference type="ARBA" id="ARBA00022857"/>
    </source>
</evidence>
<evidence type="ECO:0000313" key="3">
    <source>
        <dbReference type="Proteomes" id="UP000189739"/>
    </source>
</evidence>
<dbReference type="SUPFAM" id="SSF53720">
    <property type="entry name" value="ALDH-like"/>
    <property type="match status" value="1"/>
</dbReference>
<dbReference type="OrthoDB" id="1522941at2"/>
<comment type="caution">
    <text evidence="2">The sequence shown here is derived from an EMBL/GenBank/DDBJ whole genome shotgun (WGS) entry which is preliminary data.</text>
</comment>
<dbReference type="Pfam" id="PF05893">
    <property type="entry name" value="LuxC"/>
    <property type="match status" value="1"/>
</dbReference>